<protein>
    <submittedName>
        <fullName evidence="1">Transcriptional regulator</fullName>
    </submittedName>
</protein>
<accession>A0ABT9ZW83</accession>
<dbReference type="Proteomes" id="UP001230005">
    <property type="component" value="Unassembled WGS sequence"/>
</dbReference>
<comment type="caution">
    <text evidence="1">The sequence shown here is derived from an EMBL/GenBank/DDBJ whole genome shotgun (WGS) entry which is preliminary data.</text>
</comment>
<proteinExistence type="predicted"/>
<dbReference type="RefSeq" id="WP_307326427.1">
    <property type="nucleotide sequence ID" value="NZ_JAUSUG010000011.1"/>
</dbReference>
<dbReference type="EMBL" id="JAUSUG010000011">
    <property type="protein sequence ID" value="MDQ0255498.1"/>
    <property type="molecule type" value="Genomic_DNA"/>
</dbReference>
<organism evidence="1 2">
    <name type="scientific">Evansella vedderi</name>
    <dbReference type="NCBI Taxonomy" id="38282"/>
    <lineage>
        <taxon>Bacteria</taxon>
        <taxon>Bacillati</taxon>
        <taxon>Bacillota</taxon>
        <taxon>Bacilli</taxon>
        <taxon>Bacillales</taxon>
        <taxon>Bacillaceae</taxon>
        <taxon>Evansella</taxon>
    </lineage>
</organism>
<sequence length="139" mass="16070">MDYELHIKYKDVNLTPELRKMFADVVNSDTTLKKTLFTIGQHTLKKEDHFGITIKEITERVVLERRKMIGKSKKYEIVKTNIDRKSAERTVDRLLSMGLCYYRSVPPSKVINITTRGKEVLAELKKLLKGEDIDVKGGE</sequence>
<evidence type="ECO:0000313" key="1">
    <source>
        <dbReference type="EMBL" id="MDQ0255498.1"/>
    </source>
</evidence>
<name>A0ABT9ZW83_9BACI</name>
<keyword evidence="2" id="KW-1185">Reference proteome</keyword>
<evidence type="ECO:0000313" key="2">
    <source>
        <dbReference type="Proteomes" id="UP001230005"/>
    </source>
</evidence>
<gene>
    <name evidence="1" type="ORF">J2S74_002880</name>
</gene>
<reference evidence="1 2" key="1">
    <citation type="submission" date="2023-07" db="EMBL/GenBank/DDBJ databases">
        <title>Genomic Encyclopedia of Type Strains, Phase IV (KMG-IV): sequencing the most valuable type-strain genomes for metagenomic binning, comparative biology and taxonomic classification.</title>
        <authorList>
            <person name="Goeker M."/>
        </authorList>
    </citation>
    <scope>NUCLEOTIDE SEQUENCE [LARGE SCALE GENOMIC DNA]</scope>
    <source>
        <strain evidence="1 2">DSM 9768</strain>
    </source>
</reference>